<dbReference type="PANTHER" id="PTHR43155">
    <property type="entry name" value="CYCLIC DI-GMP PHOSPHODIESTERASE PA4108-RELATED"/>
    <property type="match status" value="1"/>
</dbReference>
<proteinExistence type="predicted"/>
<dbReference type="PANTHER" id="PTHR43155:SF2">
    <property type="entry name" value="CYCLIC DI-GMP PHOSPHODIESTERASE PA4108"/>
    <property type="match status" value="1"/>
</dbReference>
<dbReference type="AlphaFoldDB" id="G4SW56"/>
<evidence type="ECO:0000313" key="3">
    <source>
        <dbReference type="Proteomes" id="UP000008315"/>
    </source>
</evidence>
<dbReference type="PATRIC" id="fig|271065.3.peg.288"/>
<dbReference type="InterPro" id="IPR003607">
    <property type="entry name" value="HD/PDEase_dom"/>
</dbReference>
<dbReference type="EMBL" id="FO082060">
    <property type="protein sequence ID" value="CCE21977.1"/>
    <property type="molecule type" value="Genomic_DNA"/>
</dbReference>
<feature type="domain" description="HD-GYP" evidence="1">
    <location>
        <begin position="845"/>
        <end position="1048"/>
    </location>
</feature>
<organism evidence="2 3">
    <name type="scientific">Methylotuvimicrobium alcaliphilum (strain DSM 19304 / NCIMB 14124 / VKM B-2133 / 20Z)</name>
    <name type="common">Methylomicrobium alcaliphilum</name>
    <dbReference type="NCBI Taxonomy" id="1091494"/>
    <lineage>
        <taxon>Bacteria</taxon>
        <taxon>Pseudomonadati</taxon>
        <taxon>Pseudomonadota</taxon>
        <taxon>Gammaproteobacteria</taxon>
        <taxon>Methylococcales</taxon>
        <taxon>Methylococcaceae</taxon>
        <taxon>Methylotuvimicrobium</taxon>
    </lineage>
</organism>
<evidence type="ECO:0000259" key="1">
    <source>
        <dbReference type="PROSITE" id="PS51832"/>
    </source>
</evidence>
<dbReference type="Proteomes" id="UP000008315">
    <property type="component" value="Chromosome"/>
</dbReference>
<protein>
    <submittedName>
        <fullName evidence="2">HAMP domain protein</fullName>
    </submittedName>
</protein>
<dbReference type="SUPFAM" id="SSF53850">
    <property type="entry name" value="Periplasmic binding protein-like II"/>
    <property type="match status" value="1"/>
</dbReference>
<dbReference type="SMART" id="SM00471">
    <property type="entry name" value="HDc"/>
    <property type="match status" value="1"/>
</dbReference>
<dbReference type="Gene3D" id="6.10.340.10">
    <property type="match status" value="1"/>
</dbReference>
<dbReference type="HOGENOM" id="CLU_010403_0_0_6"/>
<evidence type="ECO:0000313" key="2">
    <source>
        <dbReference type="EMBL" id="CCE21977.1"/>
    </source>
</evidence>
<dbReference type="GO" id="GO:0008081">
    <property type="term" value="F:phosphoric diester hydrolase activity"/>
    <property type="evidence" value="ECO:0007669"/>
    <property type="project" value="UniProtKB-ARBA"/>
</dbReference>
<dbReference type="Gene3D" id="3.40.190.10">
    <property type="entry name" value="Periplasmic binding protein-like II"/>
    <property type="match status" value="2"/>
</dbReference>
<dbReference type="CDD" id="cd01007">
    <property type="entry name" value="PBP2_BvgS_HisK_like"/>
    <property type="match status" value="1"/>
</dbReference>
<dbReference type="SUPFAM" id="SSF109604">
    <property type="entry name" value="HD-domain/PDEase-like"/>
    <property type="match status" value="2"/>
</dbReference>
<dbReference type="InterPro" id="IPR001638">
    <property type="entry name" value="Solute-binding_3/MltF_N"/>
</dbReference>
<keyword evidence="3" id="KW-1185">Reference proteome</keyword>
<reference evidence="3" key="1">
    <citation type="journal article" date="2012" name="J. Bacteriol.">
        <title>Genome sequence of the haloalkaliphilic methanotrophic bacterium Methylomicrobium alcaliphilum 20Z.</title>
        <authorList>
            <person name="Vuilleumier S."/>
            <person name="Khmelenina V.N."/>
            <person name="Bringel F."/>
            <person name="Reshetnikov A.S."/>
            <person name="Lajus A."/>
            <person name="Mangenot S."/>
            <person name="Rouy Z."/>
            <person name="Op den Camp H.J."/>
            <person name="Jetten M.S."/>
            <person name="Dispirito A.A."/>
            <person name="Dunfield P."/>
            <person name="Klotz M.G."/>
            <person name="Semrau J.D."/>
            <person name="Stein L.Y."/>
            <person name="Barbe V."/>
            <person name="Medigue C."/>
            <person name="Trotsenko Y.A."/>
            <person name="Kalyuzhnaya M.G."/>
        </authorList>
    </citation>
    <scope>NUCLEOTIDE SEQUENCE [LARGE SCALE GENOMIC DNA]</scope>
    <source>
        <strain evidence="3">DSM 19304 / NCIMB 14124 / VKM B-2133 / 20Z</strain>
    </source>
</reference>
<accession>G4SW56</accession>
<dbReference type="SUPFAM" id="SSF103190">
    <property type="entry name" value="Sensory domain-like"/>
    <property type="match status" value="1"/>
</dbReference>
<dbReference type="KEGG" id="mah:MEALZ_0277"/>
<dbReference type="InterPro" id="IPR029151">
    <property type="entry name" value="Sensor-like_sf"/>
</dbReference>
<name>G4SW56_META2</name>
<dbReference type="STRING" id="1091494.MEALZ_0277"/>
<dbReference type="PROSITE" id="PS51832">
    <property type="entry name" value="HD_GYP"/>
    <property type="match status" value="1"/>
</dbReference>
<dbReference type="Pfam" id="PF00497">
    <property type="entry name" value="SBP_bac_3"/>
    <property type="match status" value="1"/>
</dbReference>
<dbReference type="CDD" id="cd00077">
    <property type="entry name" value="HDc"/>
    <property type="match status" value="1"/>
</dbReference>
<dbReference type="Gene3D" id="3.30.450.20">
    <property type="entry name" value="PAS domain"/>
    <property type="match status" value="1"/>
</dbReference>
<dbReference type="InterPro" id="IPR037522">
    <property type="entry name" value="HD_GYP_dom"/>
</dbReference>
<dbReference type="SMART" id="SM00062">
    <property type="entry name" value="PBPb"/>
    <property type="match status" value="1"/>
</dbReference>
<dbReference type="Gene3D" id="1.10.3210.10">
    <property type="entry name" value="Hypothetical protein af1432"/>
    <property type="match status" value="2"/>
</dbReference>
<gene>
    <name evidence="2" type="ordered locus">MEALZ_0277</name>
</gene>
<dbReference type="Pfam" id="PF13487">
    <property type="entry name" value="HD_5"/>
    <property type="match status" value="1"/>
</dbReference>
<sequence length="1063" mass="121352">MGARKWLMKGSMKISQKNKQIKLSIKITVVSLFLLITSLTVIVAISLQFYFTSSLAVESTLITYRQSAASTSDYLTAMDRSAVDATRILAGNPDILSEGRVTERTRDIFAEVLDENPLFYAAYIGFGDGDFYELINLNTSEAVRMQLRALPQDRWVVITVLGKGDRRIRAFHYYDEQFNLRTSRTERSDYLASKRPWYIQAKLGKVHKTAPYQFQHLQAPGQTYSMRIAGQDAVLAVDIALSAMSDKLNEQMLSKDSRIYLYQGSGEIIASSESRMPPTVMPKVEPLVLNDEQRQLVEKNPILTVSNELDWPPFDFVIAGEPFGYAIDVLSMIEQMTGLQFDYVNGYSWPQLVAMYRTGQIDILQPVVGTEQNAALGILSKAFAEPSDGILMRKDQTPVTSIRQLQGKRLAIPAGWSIIASFKQMFPDIDIVEVDGVRGLFDAVRRGEVDAGLDTAAILHYTTRQFFFDDVAIYEELDWGESSIPNSLHFVVRPQLKEVIELINLALDNLGEQQHSWLNARWLVDAERDIAQDAMVPFQELISLASESAEHNRLHKMEFDGEPHFVYVQAIGQNHRAADFFAVITPESAVLAPAVAQVNAVLLITGGCLLLLLPLAFWLASLIVKPIKHLALENEKIQRRRYGELDPMDSHIIEIDELSGSMMTMAHSIQRHAKEREELMESFIQLIAQAIDDKSAYTAEHCARVPELAILLAQKAEESRRPPFDTFGFGNEDAWREFRIGAWLHDCGKITTPEHIIDKSTKLETIYNRIHEIRMRFEVLWRDAEIDYWKQYLTAPSDEERNRHELEQRQRQLQEDFAFVANCNLGGESMSEADIDRLNQLARITWRRHFDDRLGLSPIELARYPEEQTPLPATEPLLADKSWHIIKRLRNNIHDERLGIKMAIPEHLYNLGELHNLTVSRGTLTEEDRFKINEHMISTIKMLDKLPLPEDLLQVPRYASTHHETLDGRGYPRMLTAKDLSIPERIMVLADIFEALTAADRPYKDAKPISAALDILHRMVQEQHVDCDVFELFLRSGAYLEYAKRYLRTDQIDAVDIRRYLGQ</sequence>